<dbReference type="InterPro" id="IPR043129">
    <property type="entry name" value="ATPase_NBD"/>
</dbReference>
<evidence type="ECO:0000256" key="1">
    <source>
        <dbReference type="ARBA" id="ARBA00022741"/>
    </source>
</evidence>
<evidence type="ECO:0000313" key="3">
    <source>
        <dbReference type="EMBL" id="KAG0590812.1"/>
    </source>
</evidence>
<comment type="caution">
    <text evidence="3">The sequence shown here is derived from an EMBL/GenBank/DDBJ whole genome shotgun (WGS) entry which is preliminary data.</text>
</comment>
<keyword evidence="4" id="KW-1185">Reference proteome</keyword>
<dbReference type="Proteomes" id="UP000822688">
    <property type="component" value="Chromosome 1"/>
</dbReference>
<evidence type="ECO:0000313" key="4">
    <source>
        <dbReference type="Proteomes" id="UP000822688"/>
    </source>
</evidence>
<proteinExistence type="predicted"/>
<accession>A0A8T0J6H9</accession>
<keyword evidence="2" id="KW-0067">ATP-binding</keyword>
<organism evidence="3 4">
    <name type="scientific">Ceratodon purpureus</name>
    <name type="common">Fire moss</name>
    <name type="synonym">Dicranum purpureum</name>
    <dbReference type="NCBI Taxonomy" id="3225"/>
    <lineage>
        <taxon>Eukaryota</taxon>
        <taxon>Viridiplantae</taxon>
        <taxon>Streptophyta</taxon>
        <taxon>Embryophyta</taxon>
        <taxon>Bryophyta</taxon>
        <taxon>Bryophytina</taxon>
        <taxon>Bryopsida</taxon>
        <taxon>Dicranidae</taxon>
        <taxon>Pseudoditrichales</taxon>
        <taxon>Ditrichaceae</taxon>
        <taxon>Ceratodon</taxon>
    </lineage>
</organism>
<dbReference type="PANTHER" id="PTHR14187">
    <property type="entry name" value="ALPHA KINASE/ELONGATION FACTOR 2 KINASE"/>
    <property type="match status" value="1"/>
</dbReference>
<dbReference type="EMBL" id="CM026421">
    <property type="protein sequence ID" value="KAG0590812.1"/>
    <property type="molecule type" value="Genomic_DNA"/>
</dbReference>
<evidence type="ECO:0000256" key="2">
    <source>
        <dbReference type="ARBA" id="ARBA00022840"/>
    </source>
</evidence>
<dbReference type="GO" id="GO:0140662">
    <property type="term" value="F:ATP-dependent protein folding chaperone"/>
    <property type="evidence" value="ECO:0007669"/>
    <property type="project" value="InterPro"/>
</dbReference>
<dbReference type="AlphaFoldDB" id="A0A8T0J6H9"/>
<name>A0A8T0J6H9_CERPU</name>
<dbReference type="InterPro" id="IPR013126">
    <property type="entry name" value="Hsp_70_fam"/>
</dbReference>
<dbReference type="Gene3D" id="3.90.640.10">
    <property type="entry name" value="Actin, Chain A, domain 4"/>
    <property type="match status" value="1"/>
</dbReference>
<dbReference type="GO" id="GO:0005524">
    <property type="term" value="F:ATP binding"/>
    <property type="evidence" value="ECO:0007669"/>
    <property type="project" value="UniProtKB-KW"/>
</dbReference>
<gene>
    <name evidence="3" type="ORF">KC19_1G128500</name>
</gene>
<dbReference type="Pfam" id="PF00012">
    <property type="entry name" value="HSP70"/>
    <property type="match status" value="1"/>
</dbReference>
<dbReference type="SUPFAM" id="SSF53067">
    <property type="entry name" value="Actin-like ATPase domain"/>
    <property type="match status" value="2"/>
</dbReference>
<protein>
    <submittedName>
        <fullName evidence="3">Uncharacterized protein</fullName>
    </submittedName>
</protein>
<sequence length="612" mass="67908">MANSRPRVIVGLDFGTTFSGFAFAHISDPEKVYNFFDYPKGGGAEKPYCKTLSGSYYKDVGGVWQFKSWGFPARAEYTKDIMAMRKQRGNGPSNDHRLQPAVGTYYTKFKLQLASKEMVVPTAQGSLPPGPPVNVLITDYLREMGALVLKTLRNSYGEQLSKQAIQWCVTVPSIWDNAAKAAMKTCMTSAGLVNGVDGSRHPLIMVLEPEAASFFCHKVMSEQVLRVGDKLLVADIGGGTSDIVVQEVVSVGESASAYRVREVTTSSGGLCGGTYVDARYMEFLHKTIGPCLQACLNEHPNICLQLIQAWELTKANFGEKGSIGESTDITLPGKLISKWEEYDRRMGIPERDVYDELEISFQEMQSIFDPVVEQNVQLIADQLKQVPRVKVLVVVGGFAGSPYLMDCIRRRFAGKVPQIISPPNPGSAVCQGAVMLALNPDTVLSRVCKKTYGIECTELFDEKIDPPQSKFDVGGELRCNNRIKIYVRKGDKVDVNSCISERFHPGEHKMKRMPFKLFSSDERDPRYTFGKNVKLELEFWIDISQDMRLDQERLVKVSLFFGGSSMVIKAEAMNFSAGGFEQFELPVERRRSPGMIAVEADWSLGFGGPGVE</sequence>
<dbReference type="Gene3D" id="3.30.420.40">
    <property type="match status" value="2"/>
</dbReference>
<reference evidence="3" key="1">
    <citation type="submission" date="2020-06" db="EMBL/GenBank/DDBJ databases">
        <title>WGS assembly of Ceratodon purpureus strain R40.</title>
        <authorList>
            <person name="Carey S.B."/>
            <person name="Jenkins J."/>
            <person name="Shu S."/>
            <person name="Lovell J.T."/>
            <person name="Sreedasyam A."/>
            <person name="Maumus F."/>
            <person name="Tiley G.P."/>
            <person name="Fernandez-Pozo N."/>
            <person name="Barry K."/>
            <person name="Chen C."/>
            <person name="Wang M."/>
            <person name="Lipzen A."/>
            <person name="Daum C."/>
            <person name="Saski C.A."/>
            <person name="Payton A.C."/>
            <person name="Mcbreen J.C."/>
            <person name="Conrad R.E."/>
            <person name="Kollar L.M."/>
            <person name="Olsson S."/>
            <person name="Huttunen S."/>
            <person name="Landis J.B."/>
            <person name="Wickett N.J."/>
            <person name="Johnson M.G."/>
            <person name="Rensing S.A."/>
            <person name="Grimwood J."/>
            <person name="Schmutz J."/>
            <person name="Mcdaniel S.F."/>
        </authorList>
    </citation>
    <scope>NUCLEOTIDE SEQUENCE</scope>
    <source>
        <strain evidence="3">R40</strain>
    </source>
</reference>
<dbReference type="PANTHER" id="PTHR14187:SF5">
    <property type="entry name" value="HEAT SHOCK 70 KDA PROTEIN 12A"/>
    <property type="match status" value="1"/>
</dbReference>
<dbReference type="CDD" id="cd10229">
    <property type="entry name" value="ASKHA_NBD_HSP70_HSPA12"/>
    <property type="match status" value="1"/>
</dbReference>
<keyword evidence="1" id="KW-0547">Nucleotide-binding</keyword>